<feature type="transmembrane region" description="Helical" evidence="2">
    <location>
        <begin position="255"/>
        <end position="276"/>
    </location>
</feature>
<evidence type="ECO:0008006" key="5">
    <source>
        <dbReference type="Google" id="ProtNLM"/>
    </source>
</evidence>
<sequence length="957" mass="105141">MAIVRLVALTVVLMGVVSASESENTPAVDSSRLAESQVTANLNGPANSLRSLYAKTESLGDVPRNASKSDAGEAVSCVTSSSPLQEHKGTKEPDHQNLEDSHPTLGSPPAPSQLRRPQLGMLSGAGVVSFQSGPSSAPRSAEQAKAKTAFSRRKREPTSNEKRLARTSHKMRTLDARVQSQMYSFDEAAVNACSPAIYDDYMSEINSQIGGAAATVNGLADQLMAGWAIGDFNYTMLLQLVDQEISVFDYLKANYVFLALIAVSVLLLALWLFLCLPKVFCRWCRKCCCCIREKRHKLGYVGRVVVVAVGGAAVVLAFIFAVVAASTEASGINGVRTLQCHMYTTVGEMIKGSNPEVQVKERFIGVSPLAEDIRDLSAKLDMSNPDSLLTDLRDQIEEDFNFKAELAASVGSLKAFRQSMGVEMPENSAHVCYGCNAISESSVQELLDKYEQILGTDMDMSEFINQMFKKLNFPTIVLDEIIPVNEIEEVVKNATDALAETQPTISSSLTMAEVSFALACSFVILMVAVGAVWLVFFFIRSGKTGTKLACIQWNTLCVCMFVLLIVAGVFGFVMDLLMRGCQYTTTVLVEKDDWSWIIDKVDPERQSPFGLIVDGCLADHGSGDLVEIFGYKEEFDNMVAEVKDTIKRAVENLPEPPELPIQGLDEFGKFLQQIGWVVTVDPKKAGDKIKTFPEFIVSGVQEEDVEIVFPGKDDLGRADSGKKTKLAGLKTLEKLVHPWKFSALRPDETPDKFTITATYPDENDPFLAEWLQSYSPGRSGKEIPGNVDARTQMKNAIWWSVQKHKVLSATYDCPYYDAAEGKLVGRKCPGSTVFAYSPDDWSKSSIVSSSAEMIEQIKRLLQRVKNSIPTGTASATDILFSVIEKVTSMVEGINCKFMRRAFVQGSLIACDQTFLPLFKAARYCAMTAGFLLLWIIVLLIVWRKLKDNSVIVRQASE</sequence>
<feature type="region of interest" description="Disordered" evidence="1">
    <location>
        <begin position="61"/>
        <end position="167"/>
    </location>
</feature>
<name>A0A0F7V6J9_TOXGV</name>
<reference evidence="4" key="1">
    <citation type="journal article" date="2015" name="PLoS ONE">
        <title>Comprehensive Evaluation of Toxoplasma gondii VEG and Neospora caninum LIV Genomes with Tachyzoite Stage Transcriptome and Proteome Defines Novel Transcript Features.</title>
        <authorList>
            <person name="Ramaprasad A."/>
            <person name="Mourier T."/>
            <person name="Naeem R."/>
            <person name="Malas T.B."/>
            <person name="Moussa E."/>
            <person name="Panigrahi A."/>
            <person name="Vermont S.J."/>
            <person name="Otto T.D."/>
            <person name="Wastling J."/>
            <person name="Pain A."/>
        </authorList>
    </citation>
    <scope>NUCLEOTIDE SEQUENCE</scope>
    <source>
        <strain evidence="4">VEG</strain>
    </source>
</reference>
<dbReference type="AlphaFoldDB" id="A0A0F7V6J9"/>
<evidence type="ECO:0000256" key="3">
    <source>
        <dbReference type="SAM" id="SignalP"/>
    </source>
</evidence>
<evidence type="ECO:0000256" key="2">
    <source>
        <dbReference type="SAM" id="Phobius"/>
    </source>
</evidence>
<feature type="transmembrane region" description="Helical" evidence="2">
    <location>
        <begin position="920"/>
        <end position="942"/>
    </location>
</feature>
<evidence type="ECO:0000313" key="4">
    <source>
        <dbReference type="EMBL" id="CEL78136.1"/>
    </source>
</evidence>
<proteinExistence type="predicted"/>
<keyword evidence="2" id="KW-0472">Membrane</keyword>
<keyword evidence="3" id="KW-0732">Signal</keyword>
<feature type="signal peptide" evidence="3">
    <location>
        <begin position="1"/>
        <end position="19"/>
    </location>
</feature>
<evidence type="ECO:0000256" key="1">
    <source>
        <dbReference type="SAM" id="MobiDB-lite"/>
    </source>
</evidence>
<keyword evidence="2" id="KW-0812">Transmembrane</keyword>
<keyword evidence="2" id="KW-1133">Transmembrane helix</keyword>
<dbReference type="EMBL" id="LN714502">
    <property type="protein sequence ID" value="CEL78136.1"/>
    <property type="molecule type" value="Genomic_DNA"/>
</dbReference>
<feature type="transmembrane region" description="Helical" evidence="2">
    <location>
        <begin position="551"/>
        <end position="574"/>
    </location>
</feature>
<gene>
    <name evidence="4" type="ORF">BN1205_070930</name>
</gene>
<feature type="chain" id="PRO_5002523836" description="Transmembrane protein" evidence="3">
    <location>
        <begin position="20"/>
        <end position="957"/>
    </location>
</feature>
<feature type="compositionally biased region" description="Polar residues" evidence="1">
    <location>
        <begin position="129"/>
        <end position="138"/>
    </location>
</feature>
<feature type="transmembrane region" description="Helical" evidence="2">
    <location>
        <begin position="300"/>
        <end position="323"/>
    </location>
</feature>
<feature type="transmembrane region" description="Helical" evidence="2">
    <location>
        <begin position="516"/>
        <end position="539"/>
    </location>
</feature>
<feature type="compositionally biased region" description="Basic and acidic residues" evidence="1">
    <location>
        <begin position="85"/>
        <end position="102"/>
    </location>
</feature>
<organism evidence="4">
    <name type="scientific">Toxoplasma gondii (strain ATCC 50861 / VEG)</name>
    <dbReference type="NCBI Taxonomy" id="432359"/>
    <lineage>
        <taxon>Eukaryota</taxon>
        <taxon>Sar</taxon>
        <taxon>Alveolata</taxon>
        <taxon>Apicomplexa</taxon>
        <taxon>Conoidasida</taxon>
        <taxon>Coccidia</taxon>
        <taxon>Eucoccidiorida</taxon>
        <taxon>Eimeriorina</taxon>
        <taxon>Sarcocystidae</taxon>
        <taxon>Toxoplasma</taxon>
    </lineage>
</organism>
<accession>A0A0F7V6J9</accession>
<protein>
    <recommendedName>
        <fullName evidence="5">Transmembrane protein</fullName>
    </recommendedName>
</protein>